<accession>A0AAV9XA08</accession>
<evidence type="ECO:0000256" key="1">
    <source>
        <dbReference type="SAM" id="SignalP"/>
    </source>
</evidence>
<feature type="chain" id="PRO_5043586673" evidence="1">
    <location>
        <begin position="21"/>
        <end position="138"/>
    </location>
</feature>
<keyword evidence="1" id="KW-0732">Signal</keyword>
<name>A0AAV9XA08_9PEZI</name>
<evidence type="ECO:0000313" key="2">
    <source>
        <dbReference type="EMBL" id="KAK6538579.1"/>
    </source>
</evidence>
<sequence length="138" mass="14483">MVKLSISIFSLLATAALAAAVPTPNEIFKRDVTCRDDLKADSLARVDEAVECINYLASLGGQDCVATVSGQSFCRRGQTQITGLSRLGGGQNAVSSCQDVARGAGQILDRCTRGDGTVRGANEAWGNGNLLVDIRRVP</sequence>
<reference evidence="2 3" key="1">
    <citation type="submission" date="2019-10" db="EMBL/GenBank/DDBJ databases">
        <authorList>
            <person name="Palmer J.M."/>
        </authorList>
    </citation>
    <scope>NUCLEOTIDE SEQUENCE [LARGE SCALE GENOMIC DNA]</scope>
    <source>
        <strain evidence="2 3">TWF694</strain>
    </source>
</reference>
<comment type="caution">
    <text evidence="2">The sequence shown here is derived from an EMBL/GenBank/DDBJ whole genome shotgun (WGS) entry which is preliminary data.</text>
</comment>
<dbReference type="PANTHER" id="PTHR39603">
    <property type="entry name" value="CYANOVIRIN-N DOMAIN-CONTAINING PROTEIN"/>
    <property type="match status" value="1"/>
</dbReference>
<protein>
    <submittedName>
        <fullName evidence="2">Uncharacterized protein</fullName>
    </submittedName>
</protein>
<dbReference type="EMBL" id="JAVHJO010000007">
    <property type="protein sequence ID" value="KAK6538579.1"/>
    <property type="molecule type" value="Genomic_DNA"/>
</dbReference>
<gene>
    <name evidence="2" type="ORF">TWF694_010157</name>
</gene>
<dbReference type="AlphaFoldDB" id="A0AAV9XA08"/>
<dbReference type="PANTHER" id="PTHR39603:SF1">
    <property type="entry name" value="CYANOVIRIN-N DOMAIN-CONTAINING PROTEIN"/>
    <property type="match status" value="1"/>
</dbReference>
<proteinExistence type="predicted"/>
<organism evidence="2 3">
    <name type="scientific">Orbilia ellipsospora</name>
    <dbReference type="NCBI Taxonomy" id="2528407"/>
    <lineage>
        <taxon>Eukaryota</taxon>
        <taxon>Fungi</taxon>
        <taxon>Dikarya</taxon>
        <taxon>Ascomycota</taxon>
        <taxon>Pezizomycotina</taxon>
        <taxon>Orbiliomycetes</taxon>
        <taxon>Orbiliales</taxon>
        <taxon>Orbiliaceae</taxon>
        <taxon>Orbilia</taxon>
    </lineage>
</organism>
<dbReference type="Proteomes" id="UP001365542">
    <property type="component" value="Unassembled WGS sequence"/>
</dbReference>
<feature type="signal peptide" evidence="1">
    <location>
        <begin position="1"/>
        <end position="20"/>
    </location>
</feature>
<keyword evidence="3" id="KW-1185">Reference proteome</keyword>
<evidence type="ECO:0000313" key="3">
    <source>
        <dbReference type="Proteomes" id="UP001365542"/>
    </source>
</evidence>